<organism evidence="2 3">
    <name type="scientific">Pleurodeles waltl</name>
    <name type="common">Iberian ribbed newt</name>
    <dbReference type="NCBI Taxonomy" id="8319"/>
    <lineage>
        <taxon>Eukaryota</taxon>
        <taxon>Metazoa</taxon>
        <taxon>Chordata</taxon>
        <taxon>Craniata</taxon>
        <taxon>Vertebrata</taxon>
        <taxon>Euteleostomi</taxon>
        <taxon>Amphibia</taxon>
        <taxon>Batrachia</taxon>
        <taxon>Caudata</taxon>
        <taxon>Salamandroidea</taxon>
        <taxon>Salamandridae</taxon>
        <taxon>Pleurodelinae</taxon>
        <taxon>Pleurodeles</taxon>
    </lineage>
</organism>
<sequence>MQGAGRDGGARTLKDGADPRGLKSGSPMSEGVIALATVCRLIAPGAGSEKRDMAETKRRGSTDLGL</sequence>
<comment type="caution">
    <text evidence="2">The sequence shown here is derived from an EMBL/GenBank/DDBJ whole genome shotgun (WGS) entry which is preliminary data.</text>
</comment>
<feature type="compositionally biased region" description="Basic and acidic residues" evidence="1">
    <location>
        <begin position="48"/>
        <end position="66"/>
    </location>
</feature>
<feature type="compositionally biased region" description="Basic and acidic residues" evidence="1">
    <location>
        <begin position="8"/>
        <end position="21"/>
    </location>
</feature>
<gene>
    <name evidence="2" type="ORF">NDU88_007468</name>
</gene>
<reference evidence="2" key="1">
    <citation type="journal article" date="2022" name="bioRxiv">
        <title>Sequencing and chromosome-scale assembly of the giantPleurodeles waltlgenome.</title>
        <authorList>
            <person name="Brown T."/>
            <person name="Elewa A."/>
            <person name="Iarovenko S."/>
            <person name="Subramanian E."/>
            <person name="Araus A.J."/>
            <person name="Petzold A."/>
            <person name="Susuki M."/>
            <person name="Suzuki K.-i.T."/>
            <person name="Hayashi T."/>
            <person name="Toyoda A."/>
            <person name="Oliveira C."/>
            <person name="Osipova E."/>
            <person name="Leigh N.D."/>
            <person name="Simon A."/>
            <person name="Yun M.H."/>
        </authorList>
    </citation>
    <scope>NUCLEOTIDE SEQUENCE</scope>
    <source>
        <strain evidence="2">20211129_DDA</strain>
        <tissue evidence="2">Liver</tissue>
    </source>
</reference>
<name>A0AAV7WHR9_PLEWA</name>
<dbReference type="AlphaFoldDB" id="A0AAV7WHR9"/>
<dbReference type="EMBL" id="JANPWB010000002">
    <property type="protein sequence ID" value="KAJ1212132.1"/>
    <property type="molecule type" value="Genomic_DNA"/>
</dbReference>
<evidence type="ECO:0000313" key="2">
    <source>
        <dbReference type="EMBL" id="KAJ1212132.1"/>
    </source>
</evidence>
<protein>
    <submittedName>
        <fullName evidence="2">Uncharacterized protein</fullName>
    </submittedName>
</protein>
<evidence type="ECO:0000256" key="1">
    <source>
        <dbReference type="SAM" id="MobiDB-lite"/>
    </source>
</evidence>
<feature type="region of interest" description="Disordered" evidence="1">
    <location>
        <begin position="1"/>
        <end position="28"/>
    </location>
</feature>
<dbReference type="Proteomes" id="UP001066276">
    <property type="component" value="Chromosome 1_2"/>
</dbReference>
<proteinExistence type="predicted"/>
<accession>A0AAV7WHR9</accession>
<feature type="region of interest" description="Disordered" evidence="1">
    <location>
        <begin position="44"/>
        <end position="66"/>
    </location>
</feature>
<keyword evidence="3" id="KW-1185">Reference proteome</keyword>
<evidence type="ECO:0000313" key="3">
    <source>
        <dbReference type="Proteomes" id="UP001066276"/>
    </source>
</evidence>